<feature type="domain" description="Protein kinase" evidence="2">
    <location>
        <begin position="225"/>
        <end position="581"/>
    </location>
</feature>
<evidence type="ECO:0000256" key="1">
    <source>
        <dbReference type="SAM" id="MobiDB-lite"/>
    </source>
</evidence>
<sequence length="940" mass="104745">MADERDEYLLTNLLRDCVTCWDRTHPLRHRVDAKLYDLVQKECLVPLGHEDAEISTAKATASIVETSSNVPSVVTARYGPLKPTVVKLDYERSVKRDMVLGGHFDTASDPLASSVHHLKYMGPATDVDWGIRFVTPTLSLGPYTTETQILDHKPSMVVKGKILDRDLKWDDSLAHLTAGQMSAMARTMVYNKSFPMKIARLARTPNDAAIGGLVRHKNLARATDCTVGELNGRPVFVSVYGACRPVTEAIVLAMTAPLKDSEWLRKFFRSRAASLPVHHHKDHVAQHYMAAYRHQCYISTQHQQTWFKPAKQPKQPAERKTKKRRATHVEVGRNTTKGRELVTALAEAVFYDGIRALHYLATQLGIYHNNVRLENFGCSSAGRVLLGDFTKSDMLPFRSVSEEGGLETDFTFNEKLERTRPVPGTTSFATYYKPPPELVPCTTPGAVFVVHRRHPFKADVWDLGMSVLAVFVQLDTFNENGTGLVPGVEPSQKRRKTNSGNYFDCEADWCVSEASYLLERERVVTCDIFELDRYTTNVALKTLVLKKIPDARLKAMIASCLTEPGIRPNPAQLIEQSHKPSSKPKSTTPSTLSTPSTTPPHTPARPLSTLPLKKRLLCAAVPAPSTPPTPPTHRAPPLLDCARLELELHIGNGRFGDTFWSVRNHPGLMVRKTFPLPAVELELFNTVLASPFLTRPLAALYDGTRSLTYLVYERAVSLNTILRRLNNVKADCGMVTFVRDQIWIEAPGSTRETTEFLHNQTLSTTKLALMGVEVKLDDLTVNLMEVGAAAISALVHLRTHNVHHNRITSANIWIGLDRKVKLAGVYKSERLPNTAGRSLDEQAVETTHSSKFCWDLKALAEVLNRARHVIAFYKDRVGIPNAATKTEAMQLDKFIQRGSTLDPAQRIDLDAACQILGVSPTPEGLEPFQSISIQVKDFFL</sequence>
<organism evidence="3">
    <name type="scientific">Anguillid herpesvirus 1</name>
    <dbReference type="NCBI Taxonomy" id="150286"/>
    <lineage>
        <taxon>Viruses</taxon>
        <taxon>Duplodnaviria</taxon>
        <taxon>Heunggongvirae</taxon>
        <taxon>Peploviricota</taxon>
        <taxon>Herviviricetes</taxon>
        <taxon>Herpesvirales</taxon>
        <taxon>Alloherpesviridae</taxon>
        <taxon>Cyvirus</taxon>
        <taxon>Cyvirus anguillidallo1</taxon>
    </lineage>
</organism>
<dbReference type="EMBL" id="MW580850">
    <property type="protein sequence ID" value="QRM16512.1"/>
    <property type="molecule type" value="Genomic_DNA"/>
</dbReference>
<feature type="region of interest" description="Disordered" evidence="1">
    <location>
        <begin position="307"/>
        <end position="334"/>
    </location>
</feature>
<evidence type="ECO:0000259" key="2">
    <source>
        <dbReference type="PROSITE" id="PS50011"/>
    </source>
</evidence>
<feature type="region of interest" description="Disordered" evidence="1">
    <location>
        <begin position="568"/>
        <end position="606"/>
    </location>
</feature>
<name>A0A8E5AMC8_9VIRU</name>
<dbReference type="InterPro" id="IPR011009">
    <property type="entry name" value="Kinase-like_dom_sf"/>
</dbReference>
<accession>A0A8E5AMC8</accession>
<dbReference type="GO" id="GO:0005524">
    <property type="term" value="F:ATP binding"/>
    <property type="evidence" value="ECO:0007669"/>
    <property type="project" value="InterPro"/>
</dbReference>
<dbReference type="SUPFAM" id="SSF56112">
    <property type="entry name" value="Protein kinase-like (PK-like)"/>
    <property type="match status" value="2"/>
</dbReference>
<reference evidence="3" key="1">
    <citation type="journal article" date="2021" name="Microorganisms">
        <title>Genomes of Anguillid Herpesvirus 1 Strains Reveal Evolutionary Disparities and Low Genetic Diversity in the Genus Cyprinivirus.</title>
        <authorList>
            <person name="Donohoe O."/>
            <person name="Zhang H."/>
            <person name="Delrez N."/>
            <person name="Gao Y."/>
            <person name="Suarez N.M."/>
            <person name="Davison A.J."/>
            <person name="Vanderplasschen A."/>
        </authorList>
    </citation>
    <scope>NUCLEOTIDE SEQUENCE</scope>
    <source>
        <strain evidence="3">DK-2008-50-66-1</strain>
    </source>
</reference>
<evidence type="ECO:0000313" key="3">
    <source>
        <dbReference type="EMBL" id="QRM16512.1"/>
    </source>
</evidence>
<dbReference type="GO" id="GO:0004672">
    <property type="term" value="F:protein kinase activity"/>
    <property type="evidence" value="ECO:0007669"/>
    <property type="project" value="InterPro"/>
</dbReference>
<gene>
    <name evidence="3" type="primary">ORF91</name>
</gene>
<dbReference type="PROSITE" id="PS50011">
    <property type="entry name" value="PROTEIN_KINASE_DOM"/>
    <property type="match status" value="1"/>
</dbReference>
<feature type="compositionally biased region" description="Low complexity" evidence="1">
    <location>
        <begin position="583"/>
        <end position="596"/>
    </location>
</feature>
<protein>
    <submittedName>
        <fullName evidence="3">Protein ORF91</fullName>
    </submittedName>
</protein>
<dbReference type="Gene3D" id="1.10.510.10">
    <property type="entry name" value="Transferase(Phosphotransferase) domain 1"/>
    <property type="match status" value="1"/>
</dbReference>
<proteinExistence type="predicted"/>
<reference evidence="3" key="2">
    <citation type="submission" date="2021-02" db="EMBL/GenBank/DDBJ databases">
        <authorList>
            <person name="Vanderplasschen A.F.C."/>
            <person name="Davison A.J."/>
        </authorList>
    </citation>
    <scope>NUCLEOTIDE SEQUENCE</scope>
    <source>
        <strain evidence="3">DK-2008-50-66-1</strain>
    </source>
</reference>
<dbReference type="InterPro" id="IPR000719">
    <property type="entry name" value="Prot_kinase_dom"/>
</dbReference>